<dbReference type="InterPro" id="IPR015422">
    <property type="entry name" value="PyrdxlP-dep_Trfase_small"/>
</dbReference>
<keyword evidence="5" id="KW-1185">Reference proteome</keyword>
<feature type="transmembrane region" description="Helical" evidence="2">
    <location>
        <begin position="12"/>
        <end position="29"/>
    </location>
</feature>
<keyword evidence="2" id="KW-0812">Transmembrane</keyword>
<sequence length="582" mass="67264">MNKRKEKRTPKPNWILYLLPLVIVIPLIFTEITEYKKQTNIVVDDTVSIAEEFEKAQVTNEEEEEEEEKKKPWLFQKEKRKEYHSPELKEKFLNKYKDDYGYDGEIDNLVTEELSRLEECYLDYTGAALYAKTVLEKSFHDLSNNVYGNAHSRSPAAIRTETSLAQLRRLILNCLNADKNEYSVIFTSGTTQSVKMVGESFPWSKKSKFLYLKRSHNSVVGIREYAKLFGNGFYSVSEEEILEKNPEHWKEILGMQEENTIVEKKGNNNKKEEEQEQEEQEEDETIHLLAYPAESNFDGSKFDLDWIHEFKKNPPVNGTNWMVLLDAAAYLPTNSLDLKKHPADFVACSLYKMFGYPTGLGVLITRNEAILKFKKHYWGGGTIILVSDESDFCLKHPKLSTKFEDGTLPFLDIITAKYGFEFIHKLQQKRISRHVYSLAKFLYDQLIALRWKNGKNVVEVYGKWKQENNGDVQGGIVTFNTLNPAGEFIGYNQLDGTYAKEGIQIRSGCHCNPGSCSRYFGLNDDDRLSLVNSKTGCGDDIYQVNHKWLGASRISLGYLSTFEDVEYFLYVFKNKIMTQFEE</sequence>
<protein>
    <submittedName>
        <fullName evidence="4">Molybdenum cofactor sulfurase</fullName>
    </submittedName>
</protein>
<dbReference type="EMBL" id="JAOAOG010000260">
    <property type="protein sequence ID" value="KAJ6235370.1"/>
    <property type="molecule type" value="Genomic_DNA"/>
</dbReference>
<keyword evidence="2" id="KW-1133">Transmembrane helix</keyword>
<gene>
    <name evidence="4" type="ORF">M0813_28651</name>
</gene>
<evidence type="ECO:0000313" key="4">
    <source>
        <dbReference type="EMBL" id="KAJ6235370.1"/>
    </source>
</evidence>
<feature type="region of interest" description="Disordered" evidence="1">
    <location>
        <begin position="263"/>
        <end position="282"/>
    </location>
</feature>
<comment type="caution">
    <text evidence="4">The sequence shown here is derived from an EMBL/GenBank/DDBJ whole genome shotgun (WGS) entry which is preliminary data.</text>
</comment>
<evidence type="ECO:0000256" key="1">
    <source>
        <dbReference type="SAM" id="MobiDB-lite"/>
    </source>
</evidence>
<proteinExistence type="predicted"/>
<dbReference type="PANTHER" id="PTHR14237:SF80">
    <property type="entry name" value="MOLYBDENUM COFACTOR SULFURASE"/>
    <property type="match status" value="1"/>
</dbReference>
<organism evidence="4 5">
    <name type="scientific">Anaeramoeba flamelloides</name>
    <dbReference type="NCBI Taxonomy" id="1746091"/>
    <lineage>
        <taxon>Eukaryota</taxon>
        <taxon>Metamonada</taxon>
        <taxon>Anaeramoebidae</taxon>
        <taxon>Anaeramoeba</taxon>
    </lineage>
</organism>
<reference evidence="4" key="1">
    <citation type="submission" date="2022-08" db="EMBL/GenBank/DDBJ databases">
        <title>Novel sulfate-reducing endosymbionts in the free-living metamonad Anaeramoeba.</title>
        <authorList>
            <person name="Jerlstrom-Hultqvist J."/>
            <person name="Cepicka I."/>
            <person name="Gallot-Lavallee L."/>
            <person name="Salas-Leiva D."/>
            <person name="Curtis B.A."/>
            <person name="Zahonova K."/>
            <person name="Pipaliya S."/>
            <person name="Dacks J."/>
            <person name="Roger A.J."/>
        </authorList>
    </citation>
    <scope>NUCLEOTIDE SEQUENCE</scope>
    <source>
        <strain evidence="4">Schooner1</strain>
    </source>
</reference>
<name>A0ABQ8XTA7_9EUKA</name>
<feature type="compositionally biased region" description="Basic and acidic residues" evidence="1">
    <location>
        <begin position="263"/>
        <end position="273"/>
    </location>
</feature>
<evidence type="ECO:0000313" key="5">
    <source>
        <dbReference type="Proteomes" id="UP001150062"/>
    </source>
</evidence>
<dbReference type="InterPro" id="IPR015421">
    <property type="entry name" value="PyrdxlP-dep_Trfase_major"/>
</dbReference>
<dbReference type="InterPro" id="IPR015424">
    <property type="entry name" value="PyrdxlP-dep_Trfase"/>
</dbReference>
<dbReference type="Gene3D" id="3.90.1150.10">
    <property type="entry name" value="Aspartate Aminotransferase, domain 1"/>
    <property type="match status" value="1"/>
</dbReference>
<dbReference type="SUPFAM" id="SSF53383">
    <property type="entry name" value="PLP-dependent transferases"/>
    <property type="match status" value="1"/>
</dbReference>
<feature type="domain" description="Aminotransferase class V" evidence="3">
    <location>
        <begin position="121"/>
        <end position="220"/>
    </location>
</feature>
<evidence type="ECO:0000259" key="3">
    <source>
        <dbReference type="Pfam" id="PF00266"/>
    </source>
</evidence>
<feature type="domain" description="Aminotransferase class V" evidence="3">
    <location>
        <begin position="239"/>
        <end position="568"/>
    </location>
</feature>
<accession>A0ABQ8XTA7</accession>
<keyword evidence="2" id="KW-0472">Membrane</keyword>
<dbReference type="Pfam" id="PF00266">
    <property type="entry name" value="Aminotran_5"/>
    <property type="match status" value="2"/>
</dbReference>
<dbReference type="Gene3D" id="3.40.640.10">
    <property type="entry name" value="Type I PLP-dependent aspartate aminotransferase-like (Major domain)"/>
    <property type="match status" value="1"/>
</dbReference>
<dbReference type="InterPro" id="IPR000192">
    <property type="entry name" value="Aminotrans_V_dom"/>
</dbReference>
<evidence type="ECO:0000256" key="2">
    <source>
        <dbReference type="SAM" id="Phobius"/>
    </source>
</evidence>
<dbReference type="Proteomes" id="UP001150062">
    <property type="component" value="Unassembled WGS sequence"/>
</dbReference>
<dbReference type="PANTHER" id="PTHR14237">
    <property type="entry name" value="MOLYBDOPTERIN COFACTOR SULFURASE MOSC"/>
    <property type="match status" value="1"/>
</dbReference>